<keyword evidence="1" id="KW-1133">Transmembrane helix</keyword>
<evidence type="ECO:0000313" key="2">
    <source>
        <dbReference type="EMBL" id="ACF30790.1"/>
    </source>
</evidence>
<keyword evidence="1" id="KW-0812">Transmembrane</keyword>
<dbReference type="Proteomes" id="UP000002564">
    <property type="component" value="Chromosome"/>
</dbReference>
<keyword evidence="1" id="KW-0472">Membrane</keyword>
<gene>
    <name evidence="2" type="ordered locus">NGK_2186</name>
</gene>
<reference evidence="2 3" key="1">
    <citation type="journal article" date="2008" name="J. Bacteriol.">
        <title>Complete genome sequence of Neisseria gonorrhoeae NCCP11945.</title>
        <authorList>
            <person name="Chung G.T."/>
            <person name="Yoo J.S."/>
            <person name="Oh H.B."/>
            <person name="Lee Y.S."/>
            <person name="Cha S.H."/>
            <person name="Kim S.J."/>
            <person name="Yoo C.K."/>
        </authorList>
    </citation>
    <scope>NUCLEOTIDE SEQUENCE [LARGE SCALE GENOMIC DNA]</scope>
    <source>
        <strain evidence="2 3">NCCP11945</strain>
    </source>
</reference>
<organism evidence="2 3">
    <name type="scientific">Neisseria gonorrhoeae (strain NCCP11945)</name>
    <dbReference type="NCBI Taxonomy" id="521006"/>
    <lineage>
        <taxon>Bacteria</taxon>
        <taxon>Pseudomonadati</taxon>
        <taxon>Pseudomonadota</taxon>
        <taxon>Betaproteobacteria</taxon>
        <taxon>Neisseriales</taxon>
        <taxon>Neisseriaceae</taxon>
        <taxon>Neisseria</taxon>
    </lineage>
</organism>
<accession>B4RPL7</accession>
<evidence type="ECO:0000313" key="3">
    <source>
        <dbReference type="Proteomes" id="UP000002564"/>
    </source>
</evidence>
<proteinExistence type="predicted"/>
<feature type="transmembrane region" description="Helical" evidence="1">
    <location>
        <begin position="84"/>
        <end position="104"/>
    </location>
</feature>
<dbReference type="KEGG" id="ngk:NGK_2186"/>
<name>B4RPL7_NEIG2</name>
<protein>
    <submittedName>
        <fullName evidence="2">Uncharacterized protein</fullName>
    </submittedName>
</protein>
<sequence>MSALFLVGDDFVLHRRIGFHIPPAFDIQLFPVVGKFDRDFPYPRVYRKRAVFFRQKQRLLLACKHVDFIKEVIAFFFFDGNHALFFVRLFAPITLVTAGILAAARQHRRHADGQKHLFHFHTPLTLRPGGYIVFFQLVNIDLQKL</sequence>
<dbReference type="AlphaFoldDB" id="B4RPL7"/>
<dbReference type="HOGENOM" id="CLU_1784814_0_0_4"/>
<evidence type="ECO:0000256" key="1">
    <source>
        <dbReference type="SAM" id="Phobius"/>
    </source>
</evidence>
<dbReference type="EMBL" id="CP001050">
    <property type="protein sequence ID" value="ACF30790.1"/>
    <property type="molecule type" value="Genomic_DNA"/>
</dbReference>